<organism evidence="2">
    <name type="scientific">marine sediment metagenome</name>
    <dbReference type="NCBI Taxonomy" id="412755"/>
    <lineage>
        <taxon>unclassified sequences</taxon>
        <taxon>metagenomes</taxon>
        <taxon>ecological metagenomes</taxon>
    </lineage>
</organism>
<sequence length="45" mass="5194">MFSIEAIHDVHYKNKKGSNEKISFKEEKCYKKGKDIGKYGQLIGC</sequence>
<dbReference type="EMBL" id="BART01019921">
    <property type="protein sequence ID" value="GAG97854.1"/>
    <property type="molecule type" value="Genomic_DNA"/>
</dbReference>
<proteinExistence type="predicted"/>
<protein>
    <submittedName>
        <fullName evidence="2">Uncharacterized protein</fullName>
    </submittedName>
</protein>
<comment type="caution">
    <text evidence="2">The sequence shown here is derived from an EMBL/GenBank/DDBJ whole genome shotgun (WGS) entry which is preliminary data.</text>
</comment>
<dbReference type="AlphaFoldDB" id="X1EGB1"/>
<evidence type="ECO:0000313" key="1">
    <source>
        <dbReference type="EMBL" id="GAG97854.1"/>
    </source>
</evidence>
<dbReference type="EMBL" id="BARU01012868">
    <property type="protein sequence ID" value="GAH31637.1"/>
    <property type="molecule type" value="Genomic_DNA"/>
</dbReference>
<gene>
    <name evidence="1" type="ORF">S01H4_37131</name>
    <name evidence="2" type="ORF">S03H2_23525</name>
    <name evidence="3" type="ORF">S03H2_63449</name>
</gene>
<name>X1EGB1_9ZZZZ</name>
<dbReference type="EMBL" id="BARU01041119">
    <property type="protein sequence ID" value="GAH85017.1"/>
    <property type="molecule type" value="Genomic_DNA"/>
</dbReference>
<evidence type="ECO:0000313" key="3">
    <source>
        <dbReference type="EMBL" id="GAH85017.1"/>
    </source>
</evidence>
<reference evidence="2" key="1">
    <citation type="journal article" date="2014" name="Front. Microbiol.">
        <title>High frequency of phylogenetically diverse reductive dehalogenase-homologous genes in deep subseafloor sedimentary metagenomes.</title>
        <authorList>
            <person name="Kawai M."/>
            <person name="Futagami T."/>
            <person name="Toyoda A."/>
            <person name="Takaki Y."/>
            <person name="Nishi S."/>
            <person name="Hori S."/>
            <person name="Arai W."/>
            <person name="Tsubouchi T."/>
            <person name="Morono Y."/>
            <person name="Uchiyama I."/>
            <person name="Ito T."/>
            <person name="Fujiyama A."/>
            <person name="Inagaki F."/>
            <person name="Takami H."/>
        </authorList>
    </citation>
    <scope>NUCLEOTIDE SEQUENCE</scope>
    <source>
        <strain evidence="2">Expedition CK06-06</strain>
    </source>
</reference>
<accession>X1EGB1</accession>
<evidence type="ECO:0000313" key="2">
    <source>
        <dbReference type="EMBL" id="GAH31637.1"/>
    </source>
</evidence>